<organism evidence="2 3">
    <name type="scientific">Candidatus Avisuccinivibrio stercorigallinarum</name>
    <dbReference type="NCBI Taxonomy" id="2840704"/>
    <lineage>
        <taxon>Bacteria</taxon>
        <taxon>Pseudomonadati</taxon>
        <taxon>Pseudomonadota</taxon>
        <taxon>Gammaproteobacteria</taxon>
        <taxon>Aeromonadales</taxon>
        <taxon>Succinivibrionaceae</taxon>
        <taxon>Succinivibrionaceae incertae sedis</taxon>
        <taxon>Candidatus Avisuccinivibrio</taxon>
    </lineage>
</organism>
<evidence type="ECO:0008006" key="4">
    <source>
        <dbReference type="Google" id="ProtNLM"/>
    </source>
</evidence>
<feature type="non-terminal residue" evidence="2">
    <location>
        <position position="230"/>
    </location>
</feature>
<evidence type="ECO:0000256" key="1">
    <source>
        <dbReference type="SAM" id="MobiDB-lite"/>
    </source>
</evidence>
<proteinExistence type="predicted"/>
<sequence>MSSKIKIAKIICPHCGRQISRFNSKADTLLCPFCGQKSVNPLVKKGSIDAPELVLPFSLCTEDFVNMFAKSLCKKPFLPWDLLEAVQFEELMQLYLPMYLYTGSFTSSWNCTEHYSVKLKSGKTSQRTRQARGRSEGNYAVLCLATADEELPPELRAFASTMNYPEAASEGSEADTAALQSGEFYTYEPTLDPRQLWQSRGRKHALQEAEAAAKAQAPSRRSNFKCTSRL</sequence>
<dbReference type="Proteomes" id="UP000823631">
    <property type="component" value="Unassembled WGS sequence"/>
</dbReference>
<evidence type="ECO:0000313" key="3">
    <source>
        <dbReference type="Proteomes" id="UP000823631"/>
    </source>
</evidence>
<feature type="region of interest" description="Disordered" evidence="1">
    <location>
        <begin position="199"/>
        <end position="230"/>
    </location>
</feature>
<feature type="compositionally biased region" description="Polar residues" evidence="1">
    <location>
        <begin position="219"/>
        <end position="230"/>
    </location>
</feature>
<reference evidence="2" key="1">
    <citation type="submission" date="2020-10" db="EMBL/GenBank/DDBJ databases">
        <authorList>
            <person name="Gilroy R."/>
        </authorList>
    </citation>
    <scope>NUCLEOTIDE SEQUENCE</scope>
    <source>
        <strain evidence="2">17213</strain>
    </source>
</reference>
<comment type="caution">
    <text evidence="2">The sequence shown here is derived from an EMBL/GenBank/DDBJ whole genome shotgun (WGS) entry which is preliminary data.</text>
</comment>
<evidence type="ECO:0000313" key="2">
    <source>
        <dbReference type="EMBL" id="MBO8416244.1"/>
    </source>
</evidence>
<accession>A0A9D9GTR7</accession>
<protein>
    <recommendedName>
        <fullName evidence="4">Zinc ribbon domain-containing protein</fullName>
    </recommendedName>
</protein>
<gene>
    <name evidence="2" type="ORF">IAB19_07700</name>
</gene>
<feature type="compositionally biased region" description="Low complexity" evidence="1">
    <location>
        <begin position="208"/>
        <end position="217"/>
    </location>
</feature>
<name>A0A9D9GTR7_9GAMM</name>
<dbReference type="AlphaFoldDB" id="A0A9D9GTR7"/>
<reference evidence="2" key="2">
    <citation type="journal article" date="2021" name="PeerJ">
        <title>Extensive microbial diversity within the chicken gut microbiome revealed by metagenomics and culture.</title>
        <authorList>
            <person name="Gilroy R."/>
            <person name="Ravi A."/>
            <person name="Getino M."/>
            <person name="Pursley I."/>
            <person name="Horton D.L."/>
            <person name="Alikhan N.F."/>
            <person name="Baker D."/>
            <person name="Gharbi K."/>
            <person name="Hall N."/>
            <person name="Watson M."/>
            <person name="Adriaenssens E.M."/>
            <person name="Foster-Nyarko E."/>
            <person name="Jarju S."/>
            <person name="Secka A."/>
            <person name="Antonio M."/>
            <person name="Oren A."/>
            <person name="Chaudhuri R.R."/>
            <person name="La Ragione R."/>
            <person name="Hildebrand F."/>
            <person name="Pallen M.J."/>
        </authorList>
    </citation>
    <scope>NUCLEOTIDE SEQUENCE</scope>
    <source>
        <strain evidence="2">17213</strain>
    </source>
</reference>
<dbReference type="EMBL" id="JADINH010000163">
    <property type="protein sequence ID" value="MBO8416244.1"/>
    <property type="molecule type" value="Genomic_DNA"/>
</dbReference>